<dbReference type="InterPro" id="IPR001128">
    <property type="entry name" value="Cyt_P450"/>
</dbReference>
<evidence type="ECO:0000256" key="5">
    <source>
        <dbReference type="ARBA" id="ARBA00023004"/>
    </source>
</evidence>
<evidence type="ECO:0000256" key="6">
    <source>
        <dbReference type="ARBA" id="ARBA00023033"/>
    </source>
</evidence>
<dbReference type="InterPro" id="IPR036396">
    <property type="entry name" value="Cyt_P450_sf"/>
</dbReference>
<dbReference type="GO" id="GO:0005506">
    <property type="term" value="F:iron ion binding"/>
    <property type="evidence" value="ECO:0007669"/>
    <property type="project" value="InterPro"/>
</dbReference>
<dbReference type="GO" id="GO:0008395">
    <property type="term" value="F:steroid hydroxylase activity"/>
    <property type="evidence" value="ECO:0007669"/>
    <property type="project" value="TreeGrafter"/>
</dbReference>
<evidence type="ECO:0000256" key="3">
    <source>
        <dbReference type="ARBA" id="ARBA00022723"/>
    </source>
</evidence>
<reference evidence="8" key="1">
    <citation type="submission" date="2015-12" db="EMBL/GenBank/DDBJ databases">
        <title>TMC-86A gene cluster.</title>
        <authorList>
            <person name="Zabala D."/>
            <person name="Cartwright J."/>
            <person name="Roberts D."/>
            <person name="Samborskyy M."/>
            <person name="Leadlay P.F."/>
            <person name="Challis G.L."/>
        </authorList>
    </citation>
    <scope>NUCLEOTIDE SEQUENCE</scope>
    <source>
        <strain evidence="8">ATCC 49982</strain>
    </source>
</reference>
<dbReference type="PRINTS" id="PR00359">
    <property type="entry name" value="BP450"/>
</dbReference>
<proteinExistence type="inferred from homology"/>
<gene>
    <name evidence="8" type="primary">tmcK</name>
</gene>
<dbReference type="CDD" id="cd11033">
    <property type="entry name" value="CYP142-like"/>
    <property type="match status" value="1"/>
</dbReference>
<keyword evidence="6 7" id="KW-0503">Monooxygenase</keyword>
<dbReference type="InterPro" id="IPR017972">
    <property type="entry name" value="Cyt_P450_CS"/>
</dbReference>
<dbReference type="PROSITE" id="PS00086">
    <property type="entry name" value="CYTOCHROME_P450"/>
    <property type="match status" value="1"/>
</dbReference>
<dbReference type="GO" id="GO:0036199">
    <property type="term" value="F:cholest-4-en-3-one 26-monooxygenase activity"/>
    <property type="evidence" value="ECO:0007669"/>
    <property type="project" value="TreeGrafter"/>
</dbReference>
<dbReference type="Pfam" id="PF00067">
    <property type="entry name" value="p450"/>
    <property type="match status" value="1"/>
</dbReference>
<dbReference type="EMBL" id="LN999909">
    <property type="protein sequence ID" value="CUX96958.1"/>
    <property type="molecule type" value="Genomic_DNA"/>
</dbReference>
<name>A0A1L7SIE6_STRCW</name>
<evidence type="ECO:0000256" key="1">
    <source>
        <dbReference type="ARBA" id="ARBA00010617"/>
    </source>
</evidence>
<keyword evidence="3 7" id="KW-0479">Metal-binding</keyword>
<dbReference type="FunFam" id="1.10.630.10:FF:000018">
    <property type="entry name" value="Cytochrome P450 monooxygenase"/>
    <property type="match status" value="1"/>
</dbReference>
<keyword evidence="5 7" id="KW-0408">Iron</keyword>
<evidence type="ECO:0000256" key="4">
    <source>
        <dbReference type="ARBA" id="ARBA00023002"/>
    </source>
</evidence>
<dbReference type="AlphaFoldDB" id="A0A1L7SIE6"/>
<dbReference type="GO" id="GO:0006707">
    <property type="term" value="P:cholesterol catabolic process"/>
    <property type="evidence" value="ECO:0007669"/>
    <property type="project" value="TreeGrafter"/>
</dbReference>
<dbReference type="SUPFAM" id="SSF48264">
    <property type="entry name" value="Cytochrome P450"/>
    <property type="match status" value="1"/>
</dbReference>
<dbReference type="Gene3D" id="1.10.630.10">
    <property type="entry name" value="Cytochrome P450"/>
    <property type="match status" value="1"/>
</dbReference>
<evidence type="ECO:0000256" key="7">
    <source>
        <dbReference type="RuleBase" id="RU000461"/>
    </source>
</evidence>
<dbReference type="PANTHER" id="PTHR46696:SF4">
    <property type="entry name" value="BIOTIN BIOSYNTHESIS CYTOCHROME P450"/>
    <property type="match status" value="1"/>
</dbReference>
<comment type="similarity">
    <text evidence="1 7">Belongs to the cytochrome P450 family.</text>
</comment>
<dbReference type="PANTHER" id="PTHR46696">
    <property type="entry name" value="P450, PUTATIVE (EUROFUNG)-RELATED"/>
    <property type="match status" value="1"/>
</dbReference>
<keyword evidence="2 7" id="KW-0349">Heme</keyword>
<protein>
    <submittedName>
        <fullName evidence="8">TmcK</fullName>
    </submittedName>
</protein>
<keyword evidence="4 7" id="KW-0560">Oxidoreductase</keyword>
<organism evidence="8">
    <name type="scientific">Streptomyces chromofuscus</name>
    <dbReference type="NCBI Taxonomy" id="42881"/>
    <lineage>
        <taxon>Bacteria</taxon>
        <taxon>Bacillati</taxon>
        <taxon>Actinomycetota</taxon>
        <taxon>Actinomycetes</taxon>
        <taxon>Kitasatosporales</taxon>
        <taxon>Streptomycetaceae</taxon>
        <taxon>Streptomyces</taxon>
    </lineage>
</organism>
<dbReference type="GO" id="GO:0020037">
    <property type="term" value="F:heme binding"/>
    <property type="evidence" value="ECO:0007669"/>
    <property type="project" value="InterPro"/>
</dbReference>
<sequence>MTTPTIDLTDPELFLGEDAGPIFRQLRHNDPVHRHPLPDGGGFWALTRYADVETAYNDHTSLSSEGGPMLGGSFRSAADPSAGRMLVASDLPRQRHIRQQVHRAFSNGMLRRIATQVTTLVDTAVRRAVADGGCDFATDIAPELPAGAIMAMMGVSHTEAHELIGMTRRMIGFRDPVFADPGEDERIGLAVVQAEIFEFFAELLADRRKNPKDDLVSMLLQARRNGRPWPEEDILFNCMNVAVGGNETSSYTACAGILALHRNPTQKALLQADPELTDGAVNEMLRWSSTNAYVMRQAVRDFKIGGRLIQDGDTVTLWNASANFDETRFPDPDTFDVTRTPNRHLSFGIGIHRCIGAMLAQIELGILVRHMTDSRVSFTVSGPVRRLRSNFIRGTTSLPLTMTATSGP</sequence>
<evidence type="ECO:0000313" key="8">
    <source>
        <dbReference type="EMBL" id="CUX96958.1"/>
    </source>
</evidence>
<evidence type="ECO:0000256" key="2">
    <source>
        <dbReference type="ARBA" id="ARBA00022617"/>
    </source>
</evidence>
<accession>A0A1L7SIE6</accession>
<dbReference type="InterPro" id="IPR002397">
    <property type="entry name" value="Cyt_P450_B"/>
</dbReference>